<feature type="compositionally biased region" description="Low complexity" evidence="1">
    <location>
        <begin position="125"/>
        <end position="145"/>
    </location>
</feature>
<evidence type="ECO:0000313" key="3">
    <source>
        <dbReference type="Proteomes" id="UP000256970"/>
    </source>
</evidence>
<feature type="compositionally biased region" description="Low complexity" evidence="1">
    <location>
        <begin position="53"/>
        <end position="62"/>
    </location>
</feature>
<dbReference type="AlphaFoldDB" id="A0A383WKA9"/>
<feature type="region of interest" description="Disordered" evidence="1">
    <location>
        <begin position="1"/>
        <end position="225"/>
    </location>
</feature>
<evidence type="ECO:0000313" key="2">
    <source>
        <dbReference type="EMBL" id="SZX77564.1"/>
    </source>
</evidence>
<feature type="compositionally biased region" description="Low complexity" evidence="1">
    <location>
        <begin position="31"/>
        <end position="44"/>
    </location>
</feature>
<protein>
    <submittedName>
        <fullName evidence="2">Uncharacterized protein</fullName>
    </submittedName>
</protein>
<feature type="compositionally biased region" description="Polar residues" evidence="1">
    <location>
        <begin position="102"/>
        <end position="124"/>
    </location>
</feature>
<feature type="compositionally biased region" description="Low complexity" evidence="1">
    <location>
        <begin position="69"/>
        <end position="93"/>
    </location>
</feature>
<dbReference type="EMBL" id="FNXT01001291">
    <property type="protein sequence ID" value="SZX77564.1"/>
    <property type="molecule type" value="Genomic_DNA"/>
</dbReference>
<name>A0A383WKA9_TETOB</name>
<sequence length="489" mass="51846">MAGAPWATSSSATPTSKLVDTRQRPPTGFQPAAAAASATSTAPAFHPMPPPQQQQQQQQQPQHAHTMKALAQQLLQGQRQQQQLSDQGASSASFVEAGAGTAPSQASPWPMLHQNSASAQSSGVRQLQPPRPEQQQQQQQQQSLQAGSSSAGCYSAPWQPSHEFKQPPAQLQADTHDNKRDREDTPREEPSQKPEPGRQRHDKPGSGSSSSAHYSPSKRQPGGTAVLAGAPAALAAGHASEHGEAVRPAHGLPSGSGGVLSMLQPMAAGGHTAAALAAGVGPIGAAMAAHGGQQHPQQQQQQHWQAQALHRNPFGLMPQMCSHMVQKGVTNEHVMKQLAQLEDQLCKVVLAGEAGSRPRMQRVYALPGSFGLPPDGPAARDALPSLARFKERFIKQHQQDRWGFLRVKVDAKPEMGATAALETLNQYSLLLLTWRLQHHPNLPAALGWLVELIDADGGAAAAAGAGGGGTVSHQQRRSQMRGQLDRAQL</sequence>
<reference evidence="2 3" key="1">
    <citation type="submission" date="2016-10" db="EMBL/GenBank/DDBJ databases">
        <authorList>
            <person name="Cai Z."/>
        </authorList>
    </citation>
    <scope>NUCLEOTIDE SEQUENCE [LARGE SCALE GENOMIC DNA]</scope>
</reference>
<evidence type="ECO:0000256" key="1">
    <source>
        <dbReference type="SAM" id="MobiDB-lite"/>
    </source>
</evidence>
<gene>
    <name evidence="2" type="ORF">BQ4739_LOCUS17919</name>
</gene>
<feature type="compositionally biased region" description="Low complexity" evidence="1">
    <location>
        <begin position="1"/>
        <end position="16"/>
    </location>
</feature>
<proteinExistence type="predicted"/>
<dbReference type="Proteomes" id="UP000256970">
    <property type="component" value="Unassembled WGS sequence"/>
</dbReference>
<feature type="compositionally biased region" description="Basic and acidic residues" evidence="1">
    <location>
        <begin position="174"/>
        <end position="204"/>
    </location>
</feature>
<keyword evidence="3" id="KW-1185">Reference proteome</keyword>
<organism evidence="2 3">
    <name type="scientific">Tetradesmus obliquus</name>
    <name type="common">Green alga</name>
    <name type="synonym">Acutodesmus obliquus</name>
    <dbReference type="NCBI Taxonomy" id="3088"/>
    <lineage>
        <taxon>Eukaryota</taxon>
        <taxon>Viridiplantae</taxon>
        <taxon>Chlorophyta</taxon>
        <taxon>core chlorophytes</taxon>
        <taxon>Chlorophyceae</taxon>
        <taxon>CS clade</taxon>
        <taxon>Sphaeropleales</taxon>
        <taxon>Scenedesmaceae</taxon>
        <taxon>Tetradesmus</taxon>
    </lineage>
</organism>
<feature type="compositionally biased region" description="Low complexity" evidence="1">
    <location>
        <begin position="206"/>
        <end position="225"/>
    </location>
</feature>
<feature type="region of interest" description="Disordered" evidence="1">
    <location>
        <begin position="463"/>
        <end position="489"/>
    </location>
</feature>
<accession>A0A383WKA9</accession>